<comment type="caution">
    <text evidence="3">The sequence shown here is derived from an EMBL/GenBank/DDBJ whole genome shotgun (WGS) entry which is preliminary data.</text>
</comment>
<feature type="domain" description="Amidase" evidence="2">
    <location>
        <begin position="55"/>
        <end position="501"/>
    </location>
</feature>
<dbReference type="Pfam" id="PF01425">
    <property type="entry name" value="Amidase"/>
    <property type="match status" value="1"/>
</dbReference>
<sequence length="556" mass="60252">MTSPGHLLKFILLFIISYRTSTTSASLSDQFDPRGATIPSIHHALLLTKQATCREIVSAFLSRIETLNPSINAIISLNPETLTIADQIDNNQISTGNNMSTTQKLLCIPVLLKDNFDAIPMATTGGSLSLANNYPANDAPTVQALKTSGAIILGKTNLHEMALEGLTVSSLGGQTINPFDFTRTPGGSSGGSGAAVAAGFALLATGTDTMNSLRSPASANGLFSFRPSKGLILREGVIPVSETQDAVGAMAWDLGDLRVAFEVMASTAEDGAAEFDDDSMVAGKKKLSEMRFGVVDGFFNHTASGETTPVNDLMKGMLAALERSGVGIVNITEAVYNIDDLLALDVQMYEFRELLDEYLGRPNVENGEYRPSHFEELYDPEKERFLVIPRHYENIRKALVSSTREPDYADRKQKITELTKTLEDTFLRNDLDALIYPEQKNLVVKIGSESQHGRNGILAALTGSPVVTVPVGFSPATEDAPLGVPVGMEILSRPGSDMMLLKLAQDVYDEVGIVGPGERRIPAWADVFVEPKIYEKVPDIRPNRENIPLEYPLNVF</sequence>
<feature type="signal peptide" evidence="1">
    <location>
        <begin position="1"/>
        <end position="25"/>
    </location>
</feature>
<protein>
    <submittedName>
        <fullName evidence="3">Amidase signature domain-containing protein</fullName>
    </submittedName>
</protein>
<feature type="chain" id="PRO_5042954343" evidence="1">
    <location>
        <begin position="26"/>
        <end position="556"/>
    </location>
</feature>
<evidence type="ECO:0000256" key="1">
    <source>
        <dbReference type="SAM" id="SignalP"/>
    </source>
</evidence>
<dbReference type="Gene3D" id="3.90.1300.10">
    <property type="entry name" value="Amidase signature (AS) domain"/>
    <property type="match status" value="1"/>
</dbReference>
<organism evidence="3 4">
    <name type="scientific">Rhypophila decipiens</name>
    <dbReference type="NCBI Taxonomy" id="261697"/>
    <lineage>
        <taxon>Eukaryota</taxon>
        <taxon>Fungi</taxon>
        <taxon>Dikarya</taxon>
        <taxon>Ascomycota</taxon>
        <taxon>Pezizomycotina</taxon>
        <taxon>Sordariomycetes</taxon>
        <taxon>Sordariomycetidae</taxon>
        <taxon>Sordariales</taxon>
        <taxon>Naviculisporaceae</taxon>
        <taxon>Rhypophila</taxon>
    </lineage>
</organism>
<reference evidence="3" key="1">
    <citation type="journal article" date="2023" name="Mol. Phylogenet. Evol.">
        <title>Genome-scale phylogeny and comparative genomics of the fungal order Sordariales.</title>
        <authorList>
            <person name="Hensen N."/>
            <person name="Bonometti L."/>
            <person name="Westerberg I."/>
            <person name="Brannstrom I.O."/>
            <person name="Guillou S."/>
            <person name="Cros-Aarteil S."/>
            <person name="Calhoun S."/>
            <person name="Haridas S."/>
            <person name="Kuo A."/>
            <person name="Mondo S."/>
            <person name="Pangilinan J."/>
            <person name="Riley R."/>
            <person name="LaButti K."/>
            <person name="Andreopoulos B."/>
            <person name="Lipzen A."/>
            <person name="Chen C."/>
            <person name="Yan M."/>
            <person name="Daum C."/>
            <person name="Ng V."/>
            <person name="Clum A."/>
            <person name="Steindorff A."/>
            <person name="Ohm R.A."/>
            <person name="Martin F."/>
            <person name="Silar P."/>
            <person name="Natvig D.O."/>
            <person name="Lalanne C."/>
            <person name="Gautier V."/>
            <person name="Ament-Velasquez S.L."/>
            <person name="Kruys A."/>
            <person name="Hutchinson M.I."/>
            <person name="Powell A.J."/>
            <person name="Barry K."/>
            <person name="Miller A.N."/>
            <person name="Grigoriev I.V."/>
            <person name="Debuchy R."/>
            <person name="Gladieux P."/>
            <person name="Hiltunen Thoren M."/>
            <person name="Johannesson H."/>
        </authorList>
    </citation>
    <scope>NUCLEOTIDE SEQUENCE</scope>
    <source>
        <strain evidence="3">PSN293</strain>
    </source>
</reference>
<name>A0AAN6YA11_9PEZI</name>
<dbReference type="Proteomes" id="UP001301769">
    <property type="component" value="Unassembled WGS sequence"/>
</dbReference>
<reference evidence="3" key="2">
    <citation type="submission" date="2023-05" db="EMBL/GenBank/DDBJ databases">
        <authorList>
            <consortium name="Lawrence Berkeley National Laboratory"/>
            <person name="Steindorff A."/>
            <person name="Hensen N."/>
            <person name="Bonometti L."/>
            <person name="Westerberg I."/>
            <person name="Brannstrom I.O."/>
            <person name="Guillou S."/>
            <person name="Cros-Aarteil S."/>
            <person name="Calhoun S."/>
            <person name="Haridas S."/>
            <person name="Kuo A."/>
            <person name="Mondo S."/>
            <person name="Pangilinan J."/>
            <person name="Riley R."/>
            <person name="Labutti K."/>
            <person name="Andreopoulos B."/>
            <person name="Lipzen A."/>
            <person name="Chen C."/>
            <person name="Yanf M."/>
            <person name="Daum C."/>
            <person name="Ng V."/>
            <person name="Clum A."/>
            <person name="Ohm R."/>
            <person name="Martin F."/>
            <person name="Silar P."/>
            <person name="Natvig D."/>
            <person name="Lalanne C."/>
            <person name="Gautier V."/>
            <person name="Ament-Velasquez S.L."/>
            <person name="Kruys A."/>
            <person name="Hutchinson M.I."/>
            <person name="Powell A.J."/>
            <person name="Barry K."/>
            <person name="Miller A.N."/>
            <person name="Grigoriev I.V."/>
            <person name="Debuchy R."/>
            <person name="Gladieux P."/>
            <person name="Thoren M.H."/>
            <person name="Johannesson H."/>
        </authorList>
    </citation>
    <scope>NUCLEOTIDE SEQUENCE</scope>
    <source>
        <strain evidence="3">PSN293</strain>
    </source>
</reference>
<keyword evidence="1" id="KW-0732">Signal</keyword>
<evidence type="ECO:0000259" key="2">
    <source>
        <dbReference type="Pfam" id="PF01425"/>
    </source>
</evidence>
<dbReference type="InterPro" id="IPR036928">
    <property type="entry name" value="AS_sf"/>
</dbReference>
<evidence type="ECO:0000313" key="4">
    <source>
        <dbReference type="Proteomes" id="UP001301769"/>
    </source>
</evidence>
<keyword evidence="4" id="KW-1185">Reference proteome</keyword>
<accession>A0AAN6YA11</accession>
<dbReference type="AlphaFoldDB" id="A0AAN6YA11"/>
<gene>
    <name evidence="3" type="ORF">QBC37DRAFT_284663</name>
</gene>
<dbReference type="PANTHER" id="PTHR42678:SF5">
    <property type="entry name" value="GLUTAMYL-TRNA(GLN) AMIDOTRANSFERASE SUBUNIT A"/>
    <property type="match status" value="1"/>
</dbReference>
<dbReference type="EMBL" id="MU858099">
    <property type="protein sequence ID" value="KAK4214085.1"/>
    <property type="molecule type" value="Genomic_DNA"/>
</dbReference>
<dbReference type="InterPro" id="IPR023631">
    <property type="entry name" value="Amidase_dom"/>
</dbReference>
<evidence type="ECO:0000313" key="3">
    <source>
        <dbReference type="EMBL" id="KAK4214085.1"/>
    </source>
</evidence>
<dbReference type="SUPFAM" id="SSF75304">
    <property type="entry name" value="Amidase signature (AS) enzymes"/>
    <property type="match status" value="1"/>
</dbReference>
<dbReference type="PANTHER" id="PTHR42678">
    <property type="entry name" value="AMIDASE"/>
    <property type="match status" value="1"/>
</dbReference>
<proteinExistence type="predicted"/>